<evidence type="ECO:0000256" key="2">
    <source>
        <dbReference type="ARBA" id="ARBA00022692"/>
    </source>
</evidence>
<comment type="subcellular location">
    <subcellularLocation>
        <location evidence="1">Membrane</location>
        <topology evidence="1">Multi-pass membrane protein</topology>
    </subcellularLocation>
</comment>
<organism evidence="8 9">
    <name type="scientific">Candidatus Contendobacter odensis Run_B_J11</name>
    <dbReference type="NCBI Taxonomy" id="1400861"/>
    <lineage>
        <taxon>Bacteria</taxon>
        <taxon>Pseudomonadati</taxon>
        <taxon>Pseudomonadota</taxon>
        <taxon>Gammaproteobacteria</taxon>
        <taxon>Candidatus Competibacteraceae</taxon>
        <taxon>Candidatus Contendibacter</taxon>
    </lineage>
</organism>
<dbReference type="GO" id="GO:0016020">
    <property type="term" value="C:membrane"/>
    <property type="evidence" value="ECO:0007669"/>
    <property type="project" value="UniProtKB-SubCell"/>
</dbReference>
<protein>
    <recommendedName>
        <fullName evidence="7">NarX-like N-terminal domain-containing protein</fullName>
    </recommendedName>
</protein>
<dbReference type="Gene3D" id="1.20.120.960">
    <property type="entry name" value="Histidine kinase NarX, sensor domain"/>
    <property type="match status" value="1"/>
</dbReference>
<evidence type="ECO:0000259" key="7">
    <source>
        <dbReference type="Pfam" id="PF13675"/>
    </source>
</evidence>
<dbReference type="Proteomes" id="UP000019184">
    <property type="component" value="Unassembled WGS sequence"/>
</dbReference>
<feature type="transmembrane region" description="Helical" evidence="6">
    <location>
        <begin position="12"/>
        <end position="33"/>
    </location>
</feature>
<keyword evidence="3 6" id="KW-1133">Transmembrane helix</keyword>
<keyword evidence="9" id="KW-1185">Reference proteome</keyword>
<proteinExistence type="predicted"/>
<dbReference type="InterPro" id="IPR042295">
    <property type="entry name" value="NarX-like_N_sf"/>
</dbReference>
<evidence type="ECO:0000313" key="8">
    <source>
        <dbReference type="EMBL" id="CDH43266.1"/>
    </source>
</evidence>
<feature type="region of interest" description="Disordered" evidence="5">
    <location>
        <begin position="61"/>
        <end position="114"/>
    </location>
</feature>
<dbReference type="AlphaFoldDB" id="A0A7U7J1U8"/>
<keyword evidence="2 6" id="KW-0812">Transmembrane</keyword>
<dbReference type="Pfam" id="PF13675">
    <property type="entry name" value="PilJ"/>
    <property type="match status" value="1"/>
</dbReference>
<feature type="domain" description="NarX-like N-terminal" evidence="7">
    <location>
        <begin position="33"/>
        <end position="64"/>
    </location>
</feature>
<reference evidence="8 9" key="1">
    <citation type="journal article" date="2014" name="ISME J.">
        <title>Candidatus Competibacter-lineage genomes retrieved from metagenomes reveal functional metabolic diversity.</title>
        <authorList>
            <person name="McIlroy S.J."/>
            <person name="Albertsen M."/>
            <person name="Andresen E.K."/>
            <person name="Saunders A.M."/>
            <person name="Kristiansen R."/>
            <person name="Stokholm-Bjerregaard M."/>
            <person name="Nielsen K.L."/>
            <person name="Nielsen P.H."/>
        </authorList>
    </citation>
    <scope>NUCLEOTIDE SEQUENCE [LARGE SCALE GENOMIC DNA]</scope>
    <source>
        <strain evidence="8 9">Run_B_J11</strain>
    </source>
</reference>
<name>A0A7U7J1U8_9GAMM</name>
<comment type="caution">
    <text evidence="8">The sequence shown here is derived from an EMBL/GenBank/DDBJ whole genome shotgun (WGS) entry which is preliminary data.</text>
</comment>
<evidence type="ECO:0000256" key="1">
    <source>
        <dbReference type="ARBA" id="ARBA00004141"/>
    </source>
</evidence>
<accession>A0A7U7J1U8</accession>
<evidence type="ECO:0000256" key="3">
    <source>
        <dbReference type="ARBA" id="ARBA00022989"/>
    </source>
</evidence>
<dbReference type="EMBL" id="CBTK010000016">
    <property type="protein sequence ID" value="CDH43266.1"/>
    <property type="molecule type" value="Genomic_DNA"/>
</dbReference>
<feature type="compositionally biased region" description="Polar residues" evidence="5">
    <location>
        <begin position="105"/>
        <end position="114"/>
    </location>
</feature>
<evidence type="ECO:0000256" key="5">
    <source>
        <dbReference type="SAM" id="MobiDB-lite"/>
    </source>
</evidence>
<sequence>MEDNESIIFRSGLTMSGIVLLALLSMISSVFIAESSKGDAAAINLAGSLRMQSYRIATRLQQPNSADAYHSPSGRTRNRRVRAPAGSTLADRRNLACGKRPPESDAQSDQFILA</sequence>
<keyword evidence="4 6" id="KW-0472">Membrane</keyword>
<dbReference type="OrthoDB" id="9811306at2"/>
<evidence type="ECO:0000256" key="4">
    <source>
        <dbReference type="ARBA" id="ARBA00023136"/>
    </source>
</evidence>
<dbReference type="InterPro" id="IPR029095">
    <property type="entry name" value="NarX-like_N"/>
</dbReference>
<evidence type="ECO:0000256" key="6">
    <source>
        <dbReference type="SAM" id="Phobius"/>
    </source>
</evidence>
<evidence type="ECO:0000313" key="9">
    <source>
        <dbReference type="Proteomes" id="UP000019184"/>
    </source>
</evidence>
<gene>
    <name evidence="8" type="ORF">BN874_1120006</name>
</gene>